<dbReference type="SUPFAM" id="SSF52777">
    <property type="entry name" value="CoA-dependent acyltransferases"/>
    <property type="match status" value="1"/>
</dbReference>
<dbReference type="InterPro" id="IPR000873">
    <property type="entry name" value="AMP-dep_synth/lig_dom"/>
</dbReference>
<dbReference type="InterPro" id="IPR020845">
    <property type="entry name" value="AMP-binding_CS"/>
</dbReference>
<dbReference type="InterPro" id="IPR020806">
    <property type="entry name" value="PKS_PP-bd"/>
</dbReference>
<protein>
    <submittedName>
        <fullName evidence="5">Amino acid adenylation domain-containing protein</fullName>
    </submittedName>
</protein>
<dbReference type="Gene3D" id="2.30.38.10">
    <property type="entry name" value="Luciferase, Domain 3"/>
    <property type="match status" value="1"/>
</dbReference>
<keyword evidence="1" id="KW-0596">Phosphopantetheine</keyword>
<name>A0ABS4PXG8_9PSEU</name>
<evidence type="ECO:0000259" key="4">
    <source>
        <dbReference type="PROSITE" id="PS50075"/>
    </source>
</evidence>
<gene>
    <name evidence="5" type="ORF">JOM49_005654</name>
</gene>
<dbReference type="Gene3D" id="1.10.1200.10">
    <property type="entry name" value="ACP-like"/>
    <property type="match status" value="1"/>
</dbReference>
<dbReference type="Gene3D" id="3.30.300.30">
    <property type="match status" value="1"/>
</dbReference>
<dbReference type="Pfam" id="PF00501">
    <property type="entry name" value="AMP-binding"/>
    <property type="match status" value="1"/>
</dbReference>
<dbReference type="InterPro" id="IPR045851">
    <property type="entry name" value="AMP-bd_C_sf"/>
</dbReference>
<keyword evidence="6" id="KW-1185">Reference proteome</keyword>
<dbReference type="PANTHER" id="PTHR45527:SF1">
    <property type="entry name" value="FATTY ACID SYNTHASE"/>
    <property type="match status" value="1"/>
</dbReference>
<dbReference type="NCBIfam" id="TIGR01733">
    <property type="entry name" value="AA-adenyl-dom"/>
    <property type="match status" value="1"/>
</dbReference>
<dbReference type="SUPFAM" id="SSF56801">
    <property type="entry name" value="Acetyl-CoA synthetase-like"/>
    <property type="match status" value="1"/>
</dbReference>
<feature type="domain" description="Carrier" evidence="4">
    <location>
        <begin position="744"/>
        <end position="819"/>
    </location>
</feature>
<keyword evidence="2" id="KW-0597">Phosphoprotein</keyword>
<evidence type="ECO:0000313" key="5">
    <source>
        <dbReference type="EMBL" id="MBP2184128.1"/>
    </source>
</evidence>
<dbReference type="Gene3D" id="3.30.559.30">
    <property type="entry name" value="Nonribosomal peptide synthetase, condensation domain"/>
    <property type="match status" value="1"/>
</dbReference>
<dbReference type="EMBL" id="JAGGMS010000001">
    <property type="protein sequence ID" value="MBP2184128.1"/>
    <property type="molecule type" value="Genomic_DNA"/>
</dbReference>
<dbReference type="PROSITE" id="PS50075">
    <property type="entry name" value="CARRIER"/>
    <property type="match status" value="1"/>
</dbReference>
<sequence>MNQEFWTDRLAGFAEPTRLGSERAAGDEAGNGTVECESASLAGLKQAGAPAGVPPEHVVTAAWSLVLAAHAGTSDVVFGVRPAGVDEPTPLRVRLRYDLPLTAFFASLRAHLEAGLAQPAPTEAELSALAGLAEGTALFDKVVRWDHDTGIRHALELRLDLGEPNLRVRLDYARDRISSADARRLLDDLDRLLNEMVVRSGATALHEFTVLSPEEENRILRRWNDTAVRRDPACIHELVEAQAARTPDALAVVQGEDRLTYAELDDAAGKLARRLAASGVGPGDFVALRLRRSVHTVVALLGVLKAGAAYAPIEPSLPPERAQALLATLEAPVLITDRDQVAAARELGEREVLWVGEPDGTPGWALDDPGPGAPRPRRAQPDDQAYVIFTSGSTGTPKGVLLSHAPVVNLIEWVNTTYGMGPADRVLFLTSLGFDLSVYDVFGVLAAGGSIRVATDEEIRDPRRLLSILDEEPITFWDSAPAALQQLEPFFALRGPRAEHSLRLVFLSGDWVPVTLPDSVRTAFGAPRVIALGGATEAAIWSNFFPVERVDPGWASIPYGRPIDNARYYVLDGGLRPAVVGAPGDLYIGGDCLALGYHGDPAKTADKFIPDPFGDVPGARLYATGDRAKYWADGTIEFLGRQDDQVKLRGFRIELGEVESALAAGPGVASAVALVLDEQLVGYVVRAPGEEPDIAVLREQLAQRLPAYMVPSQLVVLDALPVTPNGKLDRRALPAPQPPVPYLEPGTPVEKAIADLWSEVLGVERVGVVDNFFDLGGHSLLITQLMARVKAALEVDVPMTAVLDNQTLGEFSAVVEAALLEELDA</sequence>
<reference evidence="5 6" key="1">
    <citation type="submission" date="2021-03" db="EMBL/GenBank/DDBJ databases">
        <title>Sequencing the genomes of 1000 actinobacteria strains.</title>
        <authorList>
            <person name="Klenk H.-P."/>
        </authorList>
    </citation>
    <scope>NUCLEOTIDE SEQUENCE [LARGE SCALE GENOMIC DNA]</scope>
    <source>
        <strain evidence="5 6">DSM 45510</strain>
    </source>
</reference>
<dbReference type="Proteomes" id="UP000741013">
    <property type="component" value="Unassembled WGS sequence"/>
</dbReference>
<dbReference type="Pfam" id="PF13193">
    <property type="entry name" value="AMP-binding_C"/>
    <property type="match status" value="1"/>
</dbReference>
<dbReference type="SUPFAM" id="SSF47336">
    <property type="entry name" value="ACP-like"/>
    <property type="match status" value="1"/>
</dbReference>
<feature type="region of interest" description="Disordered" evidence="3">
    <location>
        <begin position="358"/>
        <end position="379"/>
    </location>
</feature>
<dbReference type="InterPro" id="IPR036736">
    <property type="entry name" value="ACP-like_sf"/>
</dbReference>
<dbReference type="SMART" id="SM00823">
    <property type="entry name" value="PKS_PP"/>
    <property type="match status" value="1"/>
</dbReference>
<organism evidence="5 6">
    <name type="scientific">Amycolatopsis magusensis</name>
    <dbReference type="NCBI Taxonomy" id="882444"/>
    <lineage>
        <taxon>Bacteria</taxon>
        <taxon>Bacillati</taxon>
        <taxon>Actinomycetota</taxon>
        <taxon>Actinomycetes</taxon>
        <taxon>Pseudonocardiales</taxon>
        <taxon>Pseudonocardiaceae</taxon>
        <taxon>Amycolatopsis</taxon>
    </lineage>
</organism>
<dbReference type="RefSeq" id="WP_209667186.1">
    <property type="nucleotide sequence ID" value="NZ_JAGGMS010000001.1"/>
</dbReference>
<dbReference type="InterPro" id="IPR010071">
    <property type="entry name" value="AA_adenyl_dom"/>
</dbReference>
<dbReference type="InterPro" id="IPR009081">
    <property type="entry name" value="PP-bd_ACP"/>
</dbReference>
<dbReference type="InterPro" id="IPR025110">
    <property type="entry name" value="AMP-bd_C"/>
</dbReference>
<dbReference type="PANTHER" id="PTHR45527">
    <property type="entry name" value="NONRIBOSOMAL PEPTIDE SYNTHETASE"/>
    <property type="match status" value="1"/>
</dbReference>
<evidence type="ECO:0000256" key="1">
    <source>
        <dbReference type="ARBA" id="ARBA00022450"/>
    </source>
</evidence>
<evidence type="ECO:0000313" key="6">
    <source>
        <dbReference type="Proteomes" id="UP000741013"/>
    </source>
</evidence>
<evidence type="ECO:0000256" key="2">
    <source>
        <dbReference type="ARBA" id="ARBA00022553"/>
    </source>
</evidence>
<dbReference type="Gene3D" id="3.40.50.980">
    <property type="match status" value="2"/>
</dbReference>
<dbReference type="PROSITE" id="PS00455">
    <property type="entry name" value="AMP_BINDING"/>
    <property type="match status" value="1"/>
</dbReference>
<dbReference type="Pfam" id="PF00550">
    <property type="entry name" value="PP-binding"/>
    <property type="match status" value="1"/>
</dbReference>
<proteinExistence type="predicted"/>
<evidence type="ECO:0000256" key="3">
    <source>
        <dbReference type="SAM" id="MobiDB-lite"/>
    </source>
</evidence>
<accession>A0ABS4PXG8</accession>
<comment type="caution">
    <text evidence="5">The sequence shown here is derived from an EMBL/GenBank/DDBJ whole genome shotgun (WGS) entry which is preliminary data.</text>
</comment>